<name>A0A7J5U1P5_9BACT</name>
<comment type="caution">
    <text evidence="1">The sequence shown here is derived from an EMBL/GenBank/DDBJ whole genome shotgun (WGS) entry which is preliminary data.</text>
</comment>
<gene>
    <name evidence="1" type="ORF">F5984_05205</name>
</gene>
<dbReference type="AlphaFoldDB" id="A0A7J5U1P5"/>
<dbReference type="RefSeq" id="WP_152123242.1">
    <property type="nucleotide sequence ID" value="NZ_WELI01000002.1"/>
</dbReference>
<organism evidence="1 2">
    <name type="scientific">Rudanella paleaurantiibacter</name>
    <dbReference type="NCBI Taxonomy" id="2614655"/>
    <lineage>
        <taxon>Bacteria</taxon>
        <taxon>Pseudomonadati</taxon>
        <taxon>Bacteroidota</taxon>
        <taxon>Cytophagia</taxon>
        <taxon>Cytophagales</taxon>
        <taxon>Cytophagaceae</taxon>
        <taxon>Rudanella</taxon>
    </lineage>
</organism>
<evidence type="ECO:0000313" key="1">
    <source>
        <dbReference type="EMBL" id="KAB7731630.1"/>
    </source>
</evidence>
<dbReference type="Proteomes" id="UP000488299">
    <property type="component" value="Unassembled WGS sequence"/>
</dbReference>
<keyword evidence="2" id="KW-1185">Reference proteome</keyword>
<protein>
    <submittedName>
        <fullName evidence="1">Outer membrane beta-barrel protein</fullName>
    </submittedName>
</protein>
<reference evidence="1 2" key="1">
    <citation type="submission" date="2019-10" db="EMBL/GenBank/DDBJ databases">
        <title>Rudanella paleaurantiibacter sp. nov., isolated from sludge.</title>
        <authorList>
            <person name="Xu S.Q."/>
        </authorList>
    </citation>
    <scope>NUCLEOTIDE SEQUENCE [LARGE SCALE GENOMIC DNA]</scope>
    <source>
        <strain evidence="1 2">HX-22-17</strain>
    </source>
</reference>
<evidence type="ECO:0000313" key="2">
    <source>
        <dbReference type="Proteomes" id="UP000488299"/>
    </source>
</evidence>
<dbReference type="EMBL" id="WELI01000002">
    <property type="protein sequence ID" value="KAB7731630.1"/>
    <property type="molecule type" value="Genomic_DNA"/>
</dbReference>
<proteinExistence type="predicted"/>
<accession>A0A7J5U1P5</accession>
<sequence>MEKVAVLTLILTLTAAVGESWGQQWQASTDEFATARVTERRFRKILGDDYKATVTDEKPLRKRKKKTSTDRAIDRAYQQSRDDAYPDYERPSHLIEMSVRFAPHATINRIEGSGNYLGFMQNGTALRPSVGVSLDYFFFKDRYAFSSGLWYTIKRVGYRIPGSYGETRWNPGAPAKYAVYNLQYVQIPMTVKLFANNLLPSSRLYIQTGGLLDVKLAEKALDPTRNVYHQVAQKEGTRRQFGFADVAWVLGGGLQYRLSQTNAINISLSYQRGLLDVARPRDLHVRNRVVALELGLKF</sequence>